<evidence type="ECO:0000313" key="2">
    <source>
        <dbReference type="Proteomes" id="UP001154282"/>
    </source>
</evidence>
<accession>A0AAV0KXD2</accession>
<keyword evidence="2" id="KW-1185">Reference proteome</keyword>
<protein>
    <submittedName>
        <fullName evidence="1">Uncharacterized protein</fullName>
    </submittedName>
</protein>
<dbReference type="Pfam" id="PF03004">
    <property type="entry name" value="Transposase_24"/>
    <property type="match status" value="1"/>
</dbReference>
<name>A0AAV0KXD2_9ROSI</name>
<dbReference type="Proteomes" id="UP001154282">
    <property type="component" value="Unassembled WGS sequence"/>
</dbReference>
<proteinExistence type="predicted"/>
<gene>
    <name evidence="1" type="ORF">LITE_LOCUS21069</name>
</gene>
<dbReference type="EMBL" id="CAMGYJ010000005">
    <property type="protein sequence ID" value="CAI0427119.1"/>
    <property type="molecule type" value="Genomic_DNA"/>
</dbReference>
<evidence type="ECO:0000313" key="1">
    <source>
        <dbReference type="EMBL" id="CAI0427119.1"/>
    </source>
</evidence>
<dbReference type="InterPro" id="IPR004252">
    <property type="entry name" value="Probable_transposase_24"/>
</dbReference>
<reference evidence="1" key="1">
    <citation type="submission" date="2022-08" db="EMBL/GenBank/DDBJ databases">
        <authorList>
            <person name="Gutierrez-Valencia J."/>
        </authorList>
    </citation>
    <scope>NUCLEOTIDE SEQUENCE</scope>
</reference>
<sequence>EFEIDGFLGRPLNRQQSNDIGTVLGFISHDYYWPIDKSKEKGTMLEEVILKLELKLDMGDIRERPVEMDKLWDWFQKIVKDRRSKTKATHYSINKQMARQNKPSYLDEETWKNLCDHWDTEKVQEIAQMNAANRGQVMNLNTEGRAAYVCVYQEKKAQQESGELSKMEFFKWLDTKDTGVWRNPHKKEQYEKMQELFI</sequence>
<dbReference type="AlphaFoldDB" id="A0AAV0KXD2"/>
<feature type="non-terminal residue" evidence="1">
    <location>
        <position position="1"/>
    </location>
</feature>
<comment type="caution">
    <text evidence="1">The sequence shown here is derived from an EMBL/GenBank/DDBJ whole genome shotgun (WGS) entry which is preliminary data.</text>
</comment>
<organism evidence="1 2">
    <name type="scientific">Linum tenue</name>
    <dbReference type="NCBI Taxonomy" id="586396"/>
    <lineage>
        <taxon>Eukaryota</taxon>
        <taxon>Viridiplantae</taxon>
        <taxon>Streptophyta</taxon>
        <taxon>Embryophyta</taxon>
        <taxon>Tracheophyta</taxon>
        <taxon>Spermatophyta</taxon>
        <taxon>Magnoliopsida</taxon>
        <taxon>eudicotyledons</taxon>
        <taxon>Gunneridae</taxon>
        <taxon>Pentapetalae</taxon>
        <taxon>rosids</taxon>
        <taxon>fabids</taxon>
        <taxon>Malpighiales</taxon>
        <taxon>Linaceae</taxon>
        <taxon>Linum</taxon>
    </lineage>
</organism>